<dbReference type="AlphaFoldDB" id="A0A0K8P8Z4"/>
<proteinExistence type="predicted"/>
<dbReference type="OrthoDB" id="154348at2"/>
<dbReference type="EMBL" id="DF968179">
    <property type="protein sequence ID" value="GAP39118.1"/>
    <property type="molecule type" value="Genomic_DNA"/>
</dbReference>
<protein>
    <submittedName>
        <fullName evidence="1">Uncharacterized protein</fullName>
    </submittedName>
</protein>
<keyword evidence="2" id="KW-1185">Reference proteome</keyword>
<dbReference type="RefSeq" id="WP_062276810.1">
    <property type="nucleotide sequence ID" value="NZ_DF968179.1"/>
</dbReference>
<reference evidence="1" key="1">
    <citation type="journal article" date="2015" name="Genome Announc.">
        <title>Draft Genome Sequence of Anaerolineae Strain TC1, a Novel Isolate from a Methanogenic Wastewater Treatment System.</title>
        <authorList>
            <person name="Matsuura N."/>
            <person name="Tourlousse D.M."/>
            <person name="Sun L."/>
            <person name="Toyonaga M."/>
            <person name="Kuroda K."/>
            <person name="Ohashi A."/>
            <person name="Cruz R."/>
            <person name="Yamaguchi T."/>
            <person name="Sekiguchi Y."/>
        </authorList>
    </citation>
    <scope>NUCLEOTIDE SEQUENCE [LARGE SCALE GENOMIC DNA]</scope>
    <source>
        <strain evidence="1">TC1</strain>
    </source>
</reference>
<evidence type="ECO:0000313" key="2">
    <source>
        <dbReference type="Proteomes" id="UP000053370"/>
    </source>
</evidence>
<dbReference type="Proteomes" id="UP000053370">
    <property type="component" value="Unassembled WGS sequence"/>
</dbReference>
<gene>
    <name evidence="1" type="ORF">ATC1_1137</name>
</gene>
<sequence>MRVTKESLINYTKSYVNKKIHQDRGLLCIYLTGSMTSAEPLINGTTDIDLVIVHEEYTVQRREIQKISPEISFDILHLDQNFFIPPRRLRTDPWIGSSLCFDPILLYERGHWFKFTQASLEANFFLAENVILRSLQFLNEAKKKWLELSSGSIIQESSFVQQYLQILENASNAVVCLSSSPLTDRLLMRNFRSKAEAIDKKDLSGELYGLMIGEKDPSPYYDYFFNSWKYYLDYFGNNELVNYDIRYHADRLLYYTKAVESLWKELIPGALWLIAKSWSRIIQLYQLDENEYFHSFCSFIEIGPQFLEKRRKQVDNYLDLIEESILEWGKKQGIDENSSIYL</sequence>
<evidence type="ECO:0000313" key="1">
    <source>
        <dbReference type="EMBL" id="GAP39118.1"/>
    </source>
</evidence>
<accession>A0A0K8P8Z4</accession>
<name>A0A0K8P8Z4_9CHLR</name>
<organism evidence="1">
    <name type="scientific">Flexilinea flocculi</name>
    <dbReference type="NCBI Taxonomy" id="1678840"/>
    <lineage>
        <taxon>Bacteria</taxon>
        <taxon>Bacillati</taxon>
        <taxon>Chloroflexota</taxon>
        <taxon>Anaerolineae</taxon>
        <taxon>Anaerolineales</taxon>
        <taxon>Anaerolineaceae</taxon>
        <taxon>Flexilinea</taxon>
    </lineage>
</organism>